<feature type="compositionally biased region" description="Basic and acidic residues" evidence="6">
    <location>
        <begin position="205"/>
        <end position="226"/>
    </location>
</feature>
<keyword evidence="5" id="KW-0325">Glycoprotein</keyword>
<evidence type="ECO:0000256" key="4">
    <source>
        <dbReference type="ARBA" id="ARBA00022844"/>
    </source>
</evidence>
<reference evidence="7" key="1">
    <citation type="submission" date="2018-01" db="EMBL/GenBank/DDBJ databases">
        <title>Draft genome sequence of Bandra megavirus.</title>
        <authorList>
            <person name="Chatterjee A."/>
            <person name="Yadav R."/>
            <person name="Kondabagil K."/>
        </authorList>
    </citation>
    <scope>NUCLEOTIDE SEQUENCE</scope>
    <source>
        <strain evidence="7">KK-1</strain>
    </source>
</reference>
<comment type="function">
    <text evidence="1">May participate in the formation of a layer of cross-linked glycosylated fibrils at the viral surface thus giving it a hairy-like appearance.</text>
</comment>
<keyword evidence="4" id="KW-0946">Virion</keyword>
<evidence type="ECO:0000313" key="7">
    <source>
        <dbReference type="EMBL" id="AUV58699.1"/>
    </source>
</evidence>
<protein>
    <submittedName>
        <fullName evidence="7">Collagen</fullName>
    </submittedName>
</protein>
<accession>A0A2K9V911</accession>
<feature type="non-terminal residue" evidence="7">
    <location>
        <position position="281"/>
    </location>
</feature>
<sequence length="281" mass="29785">MCNRDIDCLKKYIKCKLLRIETELSNEIRKNMCCLSKKIPCRCDDYCTSNIYVEPGPPRADLGRNGDLYIDSTTDNLYVKINCLWVLRGNLRGDKGDPGQNGSVIYSSAGVPNPSIGNNGDYYIDTNTGFLYVKINGMWVFETGLKGDPGVKGNKGDIGSQILVGPGPPGNIGRNGDIYIDTTNGNLYSNVEGIWILETSIKGETGTKGDKGDIGDDGLKGQKGDIGDNGSKGDIGPKGETGDNGNDGSKGDKGDIGETGLKGDKGDIGDNGLKGDKGDLG</sequence>
<feature type="compositionally biased region" description="Basic and acidic residues" evidence="6">
    <location>
        <begin position="249"/>
        <end position="281"/>
    </location>
</feature>
<dbReference type="InterPro" id="IPR008160">
    <property type="entry name" value="Collagen"/>
</dbReference>
<dbReference type="InterPro" id="IPR050938">
    <property type="entry name" value="Collagen_Structural_Proteins"/>
</dbReference>
<evidence type="ECO:0000256" key="5">
    <source>
        <dbReference type="ARBA" id="ARBA00023180"/>
    </source>
</evidence>
<keyword evidence="3" id="KW-0677">Repeat</keyword>
<dbReference type="GO" id="GO:0044423">
    <property type="term" value="C:virion component"/>
    <property type="evidence" value="ECO:0007669"/>
    <property type="project" value="UniProtKB-KW"/>
</dbReference>
<dbReference type="EMBL" id="MG779364">
    <property type="protein sequence ID" value="AUV58699.1"/>
    <property type="molecule type" value="Genomic_DNA"/>
</dbReference>
<dbReference type="Pfam" id="PF01391">
    <property type="entry name" value="Collagen"/>
    <property type="match status" value="1"/>
</dbReference>
<evidence type="ECO:0000256" key="2">
    <source>
        <dbReference type="ARBA" id="ARBA00004328"/>
    </source>
</evidence>
<comment type="subcellular location">
    <subcellularLocation>
        <location evidence="2">Virion</location>
    </subcellularLocation>
</comment>
<evidence type="ECO:0000256" key="3">
    <source>
        <dbReference type="ARBA" id="ARBA00022737"/>
    </source>
</evidence>
<organism evidence="7">
    <name type="scientific">Bandra megavirus</name>
    <dbReference type="NCBI Taxonomy" id="2071566"/>
    <lineage>
        <taxon>Viruses</taxon>
        <taxon>Varidnaviria</taxon>
        <taxon>Bamfordvirae</taxon>
        <taxon>Nucleocytoviricota</taxon>
        <taxon>Megaviricetes</taxon>
        <taxon>Imitervirales</taxon>
        <taxon>Mimiviridae</taxon>
        <taxon>Megamimivirinae</taxon>
        <taxon>Megavirus</taxon>
    </lineage>
</organism>
<dbReference type="PANTHER" id="PTHR37456">
    <property type="entry name" value="SI:CH211-266K2.1"/>
    <property type="match status" value="1"/>
</dbReference>
<name>A0A2K9V911_9VIRU</name>
<evidence type="ECO:0000256" key="1">
    <source>
        <dbReference type="ARBA" id="ARBA00003026"/>
    </source>
</evidence>
<feature type="region of interest" description="Disordered" evidence="6">
    <location>
        <begin position="205"/>
        <end position="281"/>
    </location>
</feature>
<dbReference type="PANTHER" id="PTHR37456:SF3">
    <property type="entry name" value="COLLAGEN ALPHA-1(XXV) CHAIN"/>
    <property type="match status" value="1"/>
</dbReference>
<evidence type="ECO:0000256" key="6">
    <source>
        <dbReference type="SAM" id="MobiDB-lite"/>
    </source>
</evidence>
<proteinExistence type="predicted"/>
<keyword evidence="7" id="KW-0176">Collagen</keyword>